<dbReference type="EMBL" id="CALNXK010000002">
    <property type="protein sequence ID" value="CAH3033452.1"/>
    <property type="molecule type" value="Genomic_DNA"/>
</dbReference>
<evidence type="ECO:0000313" key="4">
    <source>
        <dbReference type="Proteomes" id="UP001159405"/>
    </source>
</evidence>
<keyword evidence="2" id="KW-1133">Transmembrane helix</keyword>
<name>A0ABN8MSW0_9CNID</name>
<organism evidence="3 4">
    <name type="scientific">Porites lobata</name>
    <dbReference type="NCBI Taxonomy" id="104759"/>
    <lineage>
        <taxon>Eukaryota</taxon>
        <taxon>Metazoa</taxon>
        <taxon>Cnidaria</taxon>
        <taxon>Anthozoa</taxon>
        <taxon>Hexacorallia</taxon>
        <taxon>Scleractinia</taxon>
        <taxon>Fungiina</taxon>
        <taxon>Poritidae</taxon>
        <taxon>Porites</taxon>
    </lineage>
</organism>
<proteinExistence type="predicted"/>
<evidence type="ECO:0000256" key="1">
    <source>
        <dbReference type="SAM" id="MobiDB-lite"/>
    </source>
</evidence>
<accession>A0ABN8MSW0</accession>
<keyword evidence="2" id="KW-0472">Membrane</keyword>
<keyword evidence="4" id="KW-1185">Reference proteome</keyword>
<keyword evidence="2" id="KW-0812">Transmembrane</keyword>
<gene>
    <name evidence="3" type="ORF">PLOB_00016528</name>
</gene>
<protein>
    <submittedName>
        <fullName evidence="3">Uncharacterized protein</fullName>
    </submittedName>
</protein>
<reference evidence="3 4" key="1">
    <citation type="submission" date="2022-05" db="EMBL/GenBank/DDBJ databases">
        <authorList>
            <consortium name="Genoscope - CEA"/>
            <person name="William W."/>
        </authorList>
    </citation>
    <scope>NUCLEOTIDE SEQUENCE [LARGE SCALE GENOMIC DNA]</scope>
</reference>
<feature type="transmembrane region" description="Helical" evidence="2">
    <location>
        <begin position="19"/>
        <end position="39"/>
    </location>
</feature>
<dbReference type="Proteomes" id="UP001159405">
    <property type="component" value="Unassembled WGS sequence"/>
</dbReference>
<sequence length="124" mass="13168">MVSEVTVPKMPPCTRGRRGFGGCCGVIFVILLFISSPCLRGELNMPNPSEGESPTTPQNLTGAEPAVITVPVNIPLPRKLDLSGGNLAVKKKSYLRSESEDEEYVAVIAVEEQLNTVASAGNPN</sequence>
<feature type="compositionally biased region" description="Polar residues" evidence="1">
    <location>
        <begin position="46"/>
        <end position="61"/>
    </location>
</feature>
<evidence type="ECO:0000256" key="2">
    <source>
        <dbReference type="SAM" id="Phobius"/>
    </source>
</evidence>
<evidence type="ECO:0000313" key="3">
    <source>
        <dbReference type="EMBL" id="CAH3033452.1"/>
    </source>
</evidence>
<feature type="region of interest" description="Disordered" evidence="1">
    <location>
        <begin position="43"/>
        <end position="63"/>
    </location>
</feature>
<comment type="caution">
    <text evidence="3">The sequence shown here is derived from an EMBL/GenBank/DDBJ whole genome shotgun (WGS) entry which is preliminary data.</text>
</comment>